<protein>
    <submittedName>
        <fullName evidence="1">DUF960 domain-containing protein</fullName>
    </submittedName>
</protein>
<sequence length="104" mass="12276">MAFTNTLGRYASFGIMTSLPEEIVDSFWYIIDNNLKGVFELRPVLKFEIINRQGKYPYDSTKNFNTIISFDLNYQFDPFFPRKVYIVDNKGKETIMLSDEYSLM</sequence>
<name>A0A7Y0VB81_STRSA</name>
<proteinExistence type="predicted"/>
<dbReference type="Pfam" id="PF06124">
    <property type="entry name" value="DUF960"/>
    <property type="match status" value="1"/>
</dbReference>
<dbReference type="Gene3D" id="3.10.450.150">
    <property type="entry name" value="enterococcus faecalis protein"/>
    <property type="match status" value="1"/>
</dbReference>
<gene>
    <name evidence="1" type="ORF">HGP05_03250</name>
</gene>
<comment type="caution">
    <text evidence="1">The sequence shown here is derived from an EMBL/GenBank/DDBJ whole genome shotgun (WGS) entry which is preliminary data.</text>
</comment>
<dbReference type="EMBL" id="JABBCN010000001">
    <property type="protein sequence ID" value="NMX24660.1"/>
    <property type="molecule type" value="Genomic_DNA"/>
</dbReference>
<dbReference type="InterPro" id="IPR009303">
    <property type="entry name" value="DUF960"/>
</dbReference>
<organism evidence="1">
    <name type="scientific">Streptococcus sanguinis</name>
    <dbReference type="NCBI Taxonomy" id="1305"/>
    <lineage>
        <taxon>Bacteria</taxon>
        <taxon>Bacillati</taxon>
        <taxon>Bacillota</taxon>
        <taxon>Bacilli</taxon>
        <taxon>Lactobacillales</taxon>
        <taxon>Streptococcaceae</taxon>
        <taxon>Streptococcus</taxon>
    </lineage>
</organism>
<evidence type="ECO:0000313" key="1">
    <source>
        <dbReference type="EMBL" id="NMX24660.1"/>
    </source>
</evidence>
<dbReference type="AlphaFoldDB" id="A0A7Y0VB81"/>
<reference evidence="1" key="1">
    <citation type="submission" date="2020-04" db="EMBL/GenBank/DDBJ databases">
        <authorList>
            <person name="Chakraborty B."/>
            <person name="Walker A.R."/>
            <person name="Burne R.A."/>
        </authorList>
    </citation>
    <scope>NUCLEOTIDE SEQUENCE [LARGE SCALE GENOMIC DNA]</scope>
    <source>
        <strain evidence="1">BCA8</strain>
    </source>
</reference>
<accession>A0A7Y0VB81</accession>